<dbReference type="RefSeq" id="WP_274692232.1">
    <property type="nucleotide sequence ID" value="NZ_JAPMOU010000103.1"/>
</dbReference>
<evidence type="ECO:0000313" key="4">
    <source>
        <dbReference type="Proteomes" id="UP001528823"/>
    </source>
</evidence>
<organism evidence="3 4">
    <name type="scientific">Spartinivicinus poritis</name>
    <dbReference type="NCBI Taxonomy" id="2994640"/>
    <lineage>
        <taxon>Bacteria</taxon>
        <taxon>Pseudomonadati</taxon>
        <taxon>Pseudomonadota</taxon>
        <taxon>Gammaproteobacteria</taxon>
        <taxon>Oceanospirillales</taxon>
        <taxon>Zooshikellaceae</taxon>
        <taxon>Spartinivicinus</taxon>
    </lineage>
</organism>
<protein>
    <submittedName>
        <fullName evidence="3">Transposase</fullName>
    </submittedName>
</protein>
<keyword evidence="4" id="KW-1185">Reference proteome</keyword>
<dbReference type="PANTHER" id="PTHR37023">
    <property type="entry name" value="TRANSPOSASE"/>
    <property type="match status" value="1"/>
</dbReference>
<feature type="domain" description="Transposase zinc-binding" evidence="2">
    <location>
        <begin position="7"/>
        <end position="92"/>
    </location>
</feature>
<dbReference type="EMBL" id="JAPMOU010000103">
    <property type="protein sequence ID" value="MDE1465932.1"/>
    <property type="molecule type" value="Genomic_DNA"/>
</dbReference>
<evidence type="ECO:0000313" key="3">
    <source>
        <dbReference type="EMBL" id="MDE1465932.1"/>
    </source>
</evidence>
<proteinExistence type="predicted"/>
<evidence type="ECO:0000259" key="1">
    <source>
        <dbReference type="Pfam" id="PF04986"/>
    </source>
</evidence>
<gene>
    <name evidence="3" type="ORF">ORQ98_28625</name>
</gene>
<sequence length="266" mass="31331">MSTWWLFYQQHRDTLRPAIVDNIIKILSCGLSVRGYAIFRCSNDKCSHTKRIYFSCKGRFCPTCGKKLTEQWIQKQQTILPDPPWQHITFTMPGELWELFKLNRFLLNDLSRLSANTLLKFAKNKGITPGIFTALHTFGRDLKWNTHVHLSITLGGLTLDHRLWTPLYFPQQSIKKRGRYGIIDLLQKHYDKLIFPESLQTIGATYSGFTRWLDSHYQKTWIVHFAKPNKNHKKNVSYLGRYIKRPPLAMSRLEHYDGHKVIFNYS</sequence>
<dbReference type="Proteomes" id="UP001528823">
    <property type="component" value="Unassembled WGS sequence"/>
</dbReference>
<dbReference type="InterPro" id="IPR007069">
    <property type="entry name" value="Transposase_32"/>
</dbReference>
<comment type="caution">
    <text evidence="3">The sequence shown here is derived from an EMBL/GenBank/DDBJ whole genome shotgun (WGS) entry which is preliminary data.</text>
</comment>
<feature type="domain" description="Transposase IS801/IS1294" evidence="1">
    <location>
        <begin position="130"/>
        <end position="265"/>
    </location>
</feature>
<dbReference type="Pfam" id="PF14319">
    <property type="entry name" value="Zn_Tnp_IS91"/>
    <property type="match status" value="1"/>
</dbReference>
<accession>A0ABT5UHZ5</accession>
<evidence type="ECO:0000259" key="2">
    <source>
        <dbReference type="Pfam" id="PF14319"/>
    </source>
</evidence>
<name>A0ABT5UHZ5_9GAMM</name>
<reference evidence="3 4" key="1">
    <citation type="submission" date="2022-11" db="EMBL/GenBank/DDBJ databases">
        <title>Spartinivicinus poritis sp. nov., isolated from scleractinian coral Porites lutea.</title>
        <authorList>
            <person name="Zhang G."/>
            <person name="Cai L."/>
            <person name="Wei Q."/>
        </authorList>
    </citation>
    <scope>NUCLEOTIDE SEQUENCE [LARGE SCALE GENOMIC DNA]</scope>
    <source>
        <strain evidence="3 4">A2-2</strain>
    </source>
</reference>
<dbReference type="Pfam" id="PF04986">
    <property type="entry name" value="Y2_Tnp"/>
    <property type="match status" value="1"/>
</dbReference>
<dbReference type="PANTHER" id="PTHR37023:SF1">
    <property type="entry name" value="ISSOD25 TRANSPOSASE TNPA_ISSOD25"/>
    <property type="match status" value="1"/>
</dbReference>
<dbReference type="InterPro" id="IPR026889">
    <property type="entry name" value="Zn_Tnp"/>
</dbReference>